<comment type="similarity">
    <text evidence="1">Belongs to the short-chain dehydrogenases/reductases (SDR) family.</text>
</comment>
<dbReference type="PANTHER" id="PTHR43639:SF1">
    <property type="entry name" value="SHORT-CHAIN DEHYDROGENASE_REDUCTASE FAMILY PROTEIN"/>
    <property type="match status" value="1"/>
</dbReference>
<dbReference type="EMBL" id="JBFARM010000014">
    <property type="protein sequence ID" value="MEV4291636.1"/>
    <property type="molecule type" value="Genomic_DNA"/>
</dbReference>
<evidence type="ECO:0000313" key="4">
    <source>
        <dbReference type="EMBL" id="MEV4291636.1"/>
    </source>
</evidence>
<keyword evidence="2" id="KW-0560">Oxidoreductase</keyword>
<evidence type="ECO:0000259" key="3">
    <source>
        <dbReference type="SMART" id="SM00822"/>
    </source>
</evidence>
<dbReference type="InterPro" id="IPR057326">
    <property type="entry name" value="KR_dom"/>
</dbReference>
<dbReference type="InterPro" id="IPR002347">
    <property type="entry name" value="SDR_fam"/>
</dbReference>
<dbReference type="InterPro" id="IPR036291">
    <property type="entry name" value="NAD(P)-bd_dom_sf"/>
</dbReference>
<dbReference type="PRINTS" id="PR00080">
    <property type="entry name" value="SDRFAMILY"/>
</dbReference>
<dbReference type="InterPro" id="IPR020904">
    <property type="entry name" value="Sc_DH/Rdtase_CS"/>
</dbReference>
<evidence type="ECO:0000256" key="1">
    <source>
        <dbReference type="ARBA" id="ARBA00006484"/>
    </source>
</evidence>
<dbReference type="Proteomes" id="UP001552427">
    <property type="component" value="Unassembled WGS sequence"/>
</dbReference>
<dbReference type="PROSITE" id="PS00061">
    <property type="entry name" value="ADH_SHORT"/>
    <property type="match status" value="1"/>
</dbReference>
<feature type="domain" description="Ketoreductase" evidence="3">
    <location>
        <begin position="17"/>
        <end position="191"/>
    </location>
</feature>
<dbReference type="SUPFAM" id="SSF51735">
    <property type="entry name" value="NAD(P)-binding Rossmann-fold domains"/>
    <property type="match status" value="1"/>
</dbReference>
<evidence type="ECO:0000313" key="5">
    <source>
        <dbReference type="Proteomes" id="UP001552427"/>
    </source>
</evidence>
<comment type="caution">
    <text evidence="4">The sequence shown here is derived from an EMBL/GenBank/DDBJ whole genome shotgun (WGS) entry which is preliminary data.</text>
</comment>
<protein>
    <submittedName>
        <fullName evidence="4">SDR family oxidoreductase</fullName>
    </submittedName>
</protein>
<reference evidence="4 5" key="1">
    <citation type="submission" date="2024-06" db="EMBL/GenBank/DDBJ databases">
        <title>The Natural Products Discovery Center: Release of the First 8490 Sequenced Strains for Exploring Actinobacteria Biosynthetic Diversity.</title>
        <authorList>
            <person name="Kalkreuter E."/>
            <person name="Kautsar S.A."/>
            <person name="Yang D."/>
            <person name="Bader C.D."/>
            <person name="Teijaro C.N."/>
            <person name="Fluegel L."/>
            <person name="Davis C.M."/>
            <person name="Simpson J.R."/>
            <person name="Lauterbach L."/>
            <person name="Steele A.D."/>
            <person name="Gui C."/>
            <person name="Meng S."/>
            <person name="Li G."/>
            <person name="Viehrig K."/>
            <person name="Ye F."/>
            <person name="Su P."/>
            <person name="Kiefer A.F."/>
            <person name="Nichols A."/>
            <person name="Cepeda A.J."/>
            <person name="Yan W."/>
            <person name="Fan B."/>
            <person name="Jiang Y."/>
            <person name="Adhikari A."/>
            <person name="Zheng C.-J."/>
            <person name="Schuster L."/>
            <person name="Cowan T.M."/>
            <person name="Smanski M.J."/>
            <person name="Chevrette M.G."/>
            <person name="De Carvalho L.P.S."/>
            <person name="Shen B."/>
        </authorList>
    </citation>
    <scope>NUCLEOTIDE SEQUENCE [LARGE SCALE GENOMIC DNA]</scope>
    <source>
        <strain evidence="4 5">NPDC049574</strain>
    </source>
</reference>
<proteinExistence type="inferred from homology"/>
<dbReference type="PRINTS" id="PR00081">
    <property type="entry name" value="GDHRDH"/>
</dbReference>
<dbReference type="PANTHER" id="PTHR43639">
    <property type="entry name" value="OXIDOREDUCTASE, SHORT-CHAIN DEHYDROGENASE/REDUCTASE FAMILY (AFU_ORTHOLOGUE AFUA_5G02870)"/>
    <property type="match status" value="1"/>
</dbReference>
<name>A0ABV3HGG4_9ACTN</name>
<dbReference type="SMART" id="SM00822">
    <property type="entry name" value="PKS_KR"/>
    <property type="match status" value="1"/>
</dbReference>
<dbReference type="RefSeq" id="WP_364460510.1">
    <property type="nucleotide sequence ID" value="NZ_JBFARM010000014.1"/>
</dbReference>
<dbReference type="Pfam" id="PF13561">
    <property type="entry name" value="adh_short_C2"/>
    <property type="match status" value="1"/>
</dbReference>
<keyword evidence="5" id="KW-1185">Reference proteome</keyword>
<evidence type="ECO:0000256" key="2">
    <source>
        <dbReference type="ARBA" id="ARBA00023002"/>
    </source>
</evidence>
<dbReference type="Gene3D" id="3.40.50.720">
    <property type="entry name" value="NAD(P)-binding Rossmann-like Domain"/>
    <property type="match status" value="1"/>
</dbReference>
<gene>
    <name evidence="4" type="ORF">AB0K40_39530</name>
</gene>
<accession>A0ABV3HGG4</accession>
<organism evidence="4 5">
    <name type="scientific">Nonomuraea bangladeshensis</name>
    <dbReference type="NCBI Taxonomy" id="404385"/>
    <lineage>
        <taxon>Bacteria</taxon>
        <taxon>Bacillati</taxon>
        <taxon>Actinomycetota</taxon>
        <taxon>Actinomycetes</taxon>
        <taxon>Streptosporangiales</taxon>
        <taxon>Streptosporangiaceae</taxon>
        <taxon>Nonomuraea</taxon>
    </lineage>
</organism>
<sequence length="253" mass="26259">MTVLSGKGLYGKGLSGKGALVTGGSRGIGRAVVERLRQDGAEVVFCYERSEEAALRVAKETGATAVRADLGVKEDLERLFAEAEARLPGVDILVNNAATTAGQKLLADLTDDDFERSFAVNVRAVLLALRWAAGVMRDGGRIVTISSLNTQVPAPTLALYCGGKGAVEQFAKVAARELGGRGITVNVVSSGATDTDMLRGANPPEALERTQALTALGRLGRPDDIASVVAFLAGPDGRWITGQNLIASGGLLV</sequence>